<keyword evidence="2" id="KW-1185">Reference proteome</keyword>
<evidence type="ECO:0008006" key="3">
    <source>
        <dbReference type="Google" id="ProtNLM"/>
    </source>
</evidence>
<evidence type="ECO:0000313" key="1">
    <source>
        <dbReference type="EMBL" id="MDH6282822.1"/>
    </source>
</evidence>
<dbReference type="RefSeq" id="WP_280762116.1">
    <property type="nucleotide sequence ID" value="NZ_JARXVC010000011.1"/>
</dbReference>
<gene>
    <name evidence="1" type="ORF">M2280_004059</name>
</gene>
<name>A0ABT6MET2_9NOCA</name>
<dbReference type="Proteomes" id="UP001160334">
    <property type="component" value="Unassembled WGS sequence"/>
</dbReference>
<comment type="caution">
    <text evidence="1">The sequence shown here is derived from an EMBL/GenBank/DDBJ whole genome shotgun (WGS) entry which is preliminary data.</text>
</comment>
<proteinExistence type="predicted"/>
<sequence>MDPREASWRAHQAATHARDNHYTLRLAGYQVTEHAYARILERDICPDQLAATLAAPTQTRVHADGTEHRISEWATAVIERDKHILITVMEGRP</sequence>
<dbReference type="EMBL" id="JARXVC010000011">
    <property type="protein sequence ID" value="MDH6282822.1"/>
    <property type="molecule type" value="Genomic_DNA"/>
</dbReference>
<accession>A0ABT6MET2</accession>
<organism evidence="1 2">
    <name type="scientific">Prescottella agglutinans</name>
    <dbReference type="NCBI Taxonomy" id="1644129"/>
    <lineage>
        <taxon>Bacteria</taxon>
        <taxon>Bacillati</taxon>
        <taxon>Actinomycetota</taxon>
        <taxon>Actinomycetes</taxon>
        <taxon>Mycobacteriales</taxon>
        <taxon>Nocardiaceae</taxon>
        <taxon>Prescottella</taxon>
    </lineage>
</organism>
<evidence type="ECO:0000313" key="2">
    <source>
        <dbReference type="Proteomes" id="UP001160334"/>
    </source>
</evidence>
<protein>
    <recommendedName>
        <fullName evidence="3">DUF4258 domain-containing protein</fullName>
    </recommendedName>
</protein>
<reference evidence="1 2" key="1">
    <citation type="submission" date="2023-04" db="EMBL/GenBank/DDBJ databases">
        <title>Forest soil microbial communities from Buena Vista Peninsula, Colon Province, Panama.</title>
        <authorList>
            <person name="Bouskill N."/>
        </authorList>
    </citation>
    <scope>NUCLEOTIDE SEQUENCE [LARGE SCALE GENOMIC DNA]</scope>
    <source>
        <strain evidence="1 2">CFH S0262</strain>
    </source>
</reference>